<dbReference type="STRING" id="1111728.GCA_000427805_01466"/>
<reference evidence="2 4" key="3">
    <citation type="submission" date="2019-03" db="EMBL/GenBank/DDBJ databases">
        <authorList>
            <consortium name="Pathogen Informatics"/>
        </authorList>
    </citation>
    <scope>NUCLEOTIDE SEQUENCE [LARGE SCALE GENOMIC DNA]</scope>
    <source>
        <strain evidence="2 4">NCTC12282</strain>
    </source>
</reference>
<name>A0A2C6DSA3_9GAMM</name>
<dbReference type="Proteomes" id="UP000373449">
    <property type="component" value="Unassembled WGS sequence"/>
</dbReference>
<gene>
    <name evidence="1" type="ORF">CRN84_21335</name>
    <name evidence="2" type="ORF">NCTC12282_05836</name>
</gene>
<dbReference type="EMBL" id="PDDX01000001">
    <property type="protein sequence ID" value="PHI31691.1"/>
    <property type="molecule type" value="Genomic_DNA"/>
</dbReference>
<dbReference type="EMBL" id="CAADJA010000002">
    <property type="protein sequence ID" value="VFS52444.1"/>
    <property type="molecule type" value="Genomic_DNA"/>
</dbReference>
<dbReference type="Proteomes" id="UP000224974">
    <property type="component" value="Unassembled WGS sequence"/>
</dbReference>
<keyword evidence="3" id="KW-1185">Reference proteome</keyword>
<dbReference type="AlphaFoldDB" id="A0A2C6DSA3"/>
<organism evidence="1 3">
    <name type="scientific">Budvicia aquatica</name>
    <dbReference type="NCBI Taxonomy" id="82979"/>
    <lineage>
        <taxon>Bacteria</taxon>
        <taxon>Pseudomonadati</taxon>
        <taxon>Pseudomonadota</taxon>
        <taxon>Gammaproteobacteria</taxon>
        <taxon>Enterobacterales</taxon>
        <taxon>Budviciaceae</taxon>
        <taxon>Budvicia</taxon>
    </lineage>
</organism>
<reference evidence="1" key="2">
    <citation type="submission" date="2017-09" db="EMBL/GenBank/DDBJ databases">
        <title>FDA dAtabase for Regulatory Grade micrObial Sequences (FDA-ARGOS): Supporting development and validation of Infectious Disease Dx tests.</title>
        <authorList>
            <person name="Minogue T."/>
            <person name="Wolcott M."/>
            <person name="Wasieloski L."/>
            <person name="Aguilar W."/>
            <person name="Moore D."/>
            <person name="Tallon L.J."/>
            <person name="Sadzewicz L."/>
            <person name="Ott S."/>
            <person name="Zhao X."/>
            <person name="Nagaraj S."/>
            <person name="Vavikolanu K."/>
            <person name="Aluvathingal J."/>
            <person name="Nadendla S."/>
            <person name="Sichtig H."/>
        </authorList>
    </citation>
    <scope>NUCLEOTIDE SEQUENCE</scope>
    <source>
        <strain evidence="1">FDAARGOS_387</strain>
    </source>
</reference>
<evidence type="ECO:0000313" key="2">
    <source>
        <dbReference type="EMBL" id="VFS52444.1"/>
    </source>
</evidence>
<sequence>MKKKRILIILAVIAVCSYVGYKVYMRPPSESAMVTYAKEGIEKSLRPESAKKEFKDLQYVEQERTSESVMAHVCGIVTAIDENSGKKLYQERFIVSLEYNDTGRKRYLYRKNMLIPRDNDPGSIINKTGNDIWNEKCKK</sequence>
<reference evidence="3" key="1">
    <citation type="submission" date="2017-09" db="EMBL/GenBank/DDBJ databases">
        <title>FDA dAtabase for Regulatory Grade micrObial Sequences (FDA-ARGOS): Supporting development and validation of Infectious Disease Dx tests.</title>
        <authorList>
            <person name="Minogue T."/>
            <person name="Wolcott M."/>
            <person name="Wasieloski L."/>
            <person name="Aguilar W."/>
            <person name="Moore D."/>
            <person name="Tallon L."/>
            <person name="Sadzewicz L."/>
            <person name="Ott S."/>
            <person name="Zhao X."/>
            <person name="Nagaraj S."/>
            <person name="Vavikolanu K."/>
            <person name="Aluvathingal J."/>
            <person name="Nadendla S."/>
            <person name="Sichtig H."/>
        </authorList>
    </citation>
    <scope>NUCLEOTIDE SEQUENCE [LARGE SCALE GENOMIC DNA]</scope>
    <source>
        <strain evidence="3">FDAARGOS_387</strain>
    </source>
</reference>
<proteinExistence type="predicted"/>
<evidence type="ECO:0000313" key="1">
    <source>
        <dbReference type="EMBL" id="PHI31691.1"/>
    </source>
</evidence>
<accession>A0A2C6DSA3</accession>
<protein>
    <submittedName>
        <fullName evidence="1">Uncharacterized protein</fullName>
    </submittedName>
</protein>
<evidence type="ECO:0000313" key="4">
    <source>
        <dbReference type="Proteomes" id="UP000373449"/>
    </source>
</evidence>
<evidence type="ECO:0000313" key="3">
    <source>
        <dbReference type="Proteomes" id="UP000224974"/>
    </source>
</evidence>
<dbReference type="RefSeq" id="WP_029094486.1">
    <property type="nucleotide sequence ID" value="NZ_CAADJA010000002.1"/>
</dbReference>